<sequence>MSMKTLLKNGVVIVHDADDNARGVKSDVLIDGDRIAQIAPDITPSTGADVIDCSDKIIAPGFIDTHRHMYNTALRGMHGNDLLHDYLVKGILQGGTFKPRDIFWGQLASSLECINSGTTTVVDHSHLNYGEDHPKAAIAATVASGLRSVYGYCFTVRVDSWSPFALNQSFIAPFALDALKDLAASAPFGNGRVTLGVAFDGWFLPHDMLKSLFDDIRGLGIRHITTHNGASPPGRPTSIETMHACGVLSPKSSVILSHANFLSENDVKFVKENGAYLSSTPSVELQMGMGVPVCFDADRDVQSCSALGVDCHNVVLASIVGEMRAALVNSRAVYNGKFQAVGKMAAKLNHTVQEAYALGTIHGARAVGMEKDIGSLEVGKKADIIVFDAVSPSMICGAQLDPITAIVMHSTPGDIVMTFVDGILRKIDGKILPVQVSTEDGKFAGVDAATLSWADVGNNLLQTQNSLKDKIKEINPEVAKKEAMAAFGMDPSKITPEI</sequence>
<dbReference type="PANTHER" id="PTHR43794:SF11">
    <property type="entry name" value="AMIDOHYDROLASE-RELATED DOMAIN-CONTAINING PROTEIN"/>
    <property type="match status" value="1"/>
</dbReference>
<dbReference type="InterPro" id="IPR032466">
    <property type="entry name" value="Metal_Hydrolase"/>
</dbReference>
<dbReference type="SUPFAM" id="SSF51556">
    <property type="entry name" value="Metallo-dependent hydrolases"/>
    <property type="match status" value="1"/>
</dbReference>
<dbReference type="InterPro" id="IPR050287">
    <property type="entry name" value="MTA/SAH_deaminase"/>
</dbReference>
<dbReference type="HOGENOM" id="CLU_012358_11_3_1"/>
<keyword evidence="1" id="KW-0378">Hydrolase</keyword>
<dbReference type="InterPro" id="IPR006680">
    <property type="entry name" value="Amidohydro-rel"/>
</dbReference>
<evidence type="ECO:0000313" key="3">
    <source>
        <dbReference type="EMBL" id="KEF52858.1"/>
    </source>
</evidence>
<dbReference type="Gene3D" id="3.20.20.140">
    <property type="entry name" value="Metal-dependent hydrolases"/>
    <property type="match status" value="1"/>
</dbReference>
<organism evidence="3 4">
    <name type="scientific">Exophiala aquamarina CBS 119918</name>
    <dbReference type="NCBI Taxonomy" id="1182545"/>
    <lineage>
        <taxon>Eukaryota</taxon>
        <taxon>Fungi</taxon>
        <taxon>Dikarya</taxon>
        <taxon>Ascomycota</taxon>
        <taxon>Pezizomycotina</taxon>
        <taxon>Eurotiomycetes</taxon>
        <taxon>Chaetothyriomycetidae</taxon>
        <taxon>Chaetothyriales</taxon>
        <taxon>Herpotrichiellaceae</taxon>
        <taxon>Exophiala</taxon>
    </lineage>
</organism>
<accession>A0A072P0S3</accession>
<reference evidence="3 4" key="1">
    <citation type="submission" date="2013-03" db="EMBL/GenBank/DDBJ databases">
        <title>The Genome Sequence of Exophiala aquamarina CBS 119918.</title>
        <authorList>
            <consortium name="The Broad Institute Genomics Platform"/>
            <person name="Cuomo C."/>
            <person name="de Hoog S."/>
            <person name="Gorbushina A."/>
            <person name="Walker B."/>
            <person name="Young S.K."/>
            <person name="Zeng Q."/>
            <person name="Gargeya S."/>
            <person name="Fitzgerald M."/>
            <person name="Haas B."/>
            <person name="Abouelleil A."/>
            <person name="Allen A.W."/>
            <person name="Alvarado L."/>
            <person name="Arachchi H.M."/>
            <person name="Berlin A.M."/>
            <person name="Chapman S.B."/>
            <person name="Gainer-Dewar J."/>
            <person name="Goldberg J."/>
            <person name="Griggs A."/>
            <person name="Gujja S."/>
            <person name="Hansen M."/>
            <person name="Howarth C."/>
            <person name="Imamovic A."/>
            <person name="Ireland A."/>
            <person name="Larimer J."/>
            <person name="McCowan C."/>
            <person name="Murphy C."/>
            <person name="Pearson M."/>
            <person name="Poon T.W."/>
            <person name="Priest M."/>
            <person name="Roberts A."/>
            <person name="Saif S."/>
            <person name="Shea T."/>
            <person name="Sisk P."/>
            <person name="Sykes S."/>
            <person name="Wortman J."/>
            <person name="Nusbaum C."/>
            <person name="Birren B."/>
        </authorList>
    </citation>
    <scope>NUCLEOTIDE SEQUENCE [LARGE SCALE GENOMIC DNA]</scope>
    <source>
        <strain evidence="3 4">CBS 119918</strain>
    </source>
</reference>
<comment type="caution">
    <text evidence="3">The sequence shown here is derived from an EMBL/GenBank/DDBJ whole genome shotgun (WGS) entry which is preliminary data.</text>
</comment>
<dbReference type="Pfam" id="PF01979">
    <property type="entry name" value="Amidohydro_1"/>
    <property type="match status" value="1"/>
</dbReference>
<dbReference type="VEuPathDB" id="FungiDB:A1O9_11275"/>
<evidence type="ECO:0000259" key="2">
    <source>
        <dbReference type="Pfam" id="PF01979"/>
    </source>
</evidence>
<dbReference type="Proteomes" id="UP000027920">
    <property type="component" value="Unassembled WGS sequence"/>
</dbReference>
<dbReference type="GO" id="GO:0016810">
    <property type="term" value="F:hydrolase activity, acting on carbon-nitrogen (but not peptide) bonds"/>
    <property type="evidence" value="ECO:0007669"/>
    <property type="project" value="InterPro"/>
</dbReference>
<keyword evidence="4" id="KW-1185">Reference proteome</keyword>
<dbReference type="InterPro" id="IPR011059">
    <property type="entry name" value="Metal-dep_hydrolase_composite"/>
</dbReference>
<proteinExistence type="predicted"/>
<dbReference type="OrthoDB" id="194468at2759"/>
<name>A0A072P0S3_9EURO</name>
<dbReference type="RefSeq" id="XP_013255448.1">
    <property type="nucleotide sequence ID" value="XM_013399994.1"/>
</dbReference>
<dbReference type="PANTHER" id="PTHR43794">
    <property type="entry name" value="AMINOHYDROLASE SSNA-RELATED"/>
    <property type="match status" value="1"/>
</dbReference>
<dbReference type="EMBL" id="AMGV01000016">
    <property type="protein sequence ID" value="KEF52858.1"/>
    <property type="molecule type" value="Genomic_DNA"/>
</dbReference>
<evidence type="ECO:0000256" key="1">
    <source>
        <dbReference type="ARBA" id="ARBA00022801"/>
    </source>
</evidence>
<gene>
    <name evidence="3" type="ORF">A1O9_11275</name>
</gene>
<evidence type="ECO:0000313" key="4">
    <source>
        <dbReference type="Proteomes" id="UP000027920"/>
    </source>
</evidence>
<dbReference type="AlphaFoldDB" id="A0A072P0S3"/>
<dbReference type="Gene3D" id="2.30.40.10">
    <property type="entry name" value="Urease, subunit C, domain 1"/>
    <property type="match status" value="1"/>
</dbReference>
<protein>
    <recommendedName>
        <fullName evidence="2">Amidohydrolase-related domain-containing protein</fullName>
    </recommendedName>
</protein>
<dbReference type="GeneID" id="25286175"/>
<feature type="domain" description="Amidohydrolase-related" evidence="2">
    <location>
        <begin position="57"/>
        <end position="422"/>
    </location>
</feature>
<dbReference type="SUPFAM" id="SSF51338">
    <property type="entry name" value="Composite domain of metallo-dependent hydrolases"/>
    <property type="match status" value="1"/>
</dbReference>
<dbReference type="STRING" id="1182545.A0A072P0S3"/>